<comment type="pathway">
    <text evidence="4">Glycan metabolism; heparan sulfate biosynthesis.</text>
</comment>
<dbReference type="Pfam" id="PF12529">
    <property type="entry name" value="Xylo_C"/>
    <property type="match status" value="1"/>
</dbReference>
<keyword evidence="9 20" id="KW-0812">Transmembrane</keyword>
<evidence type="ECO:0000256" key="2">
    <source>
        <dbReference type="ARBA" id="ARBA00004648"/>
    </source>
</evidence>
<dbReference type="EMBL" id="OU898281">
    <property type="protein sequence ID" value="CAG9835507.1"/>
    <property type="molecule type" value="Genomic_DNA"/>
</dbReference>
<feature type="transmembrane region" description="Helical" evidence="20">
    <location>
        <begin position="15"/>
        <end position="34"/>
    </location>
</feature>
<evidence type="ECO:0000256" key="14">
    <source>
        <dbReference type="ARBA" id="ARBA00023034"/>
    </source>
</evidence>
<dbReference type="Proteomes" id="UP001153709">
    <property type="component" value="Chromosome 6"/>
</dbReference>
<evidence type="ECO:0000259" key="21">
    <source>
        <dbReference type="PROSITE" id="PS51212"/>
    </source>
</evidence>
<dbReference type="SMART" id="SM00321">
    <property type="entry name" value="WSC"/>
    <property type="match status" value="1"/>
</dbReference>
<keyword evidence="10" id="KW-0479">Metal-binding</keyword>
<comment type="subcellular location">
    <subcellularLocation>
        <location evidence="2">Endoplasmic reticulum membrane</location>
        <topology evidence="2">Single-pass type II membrane protein</topology>
    </subcellularLocation>
    <subcellularLocation>
        <location evidence="1">Golgi apparatus membrane</location>
        <topology evidence="1">Single-pass type II membrane protein</topology>
    </subcellularLocation>
</comment>
<dbReference type="GO" id="GO:0030158">
    <property type="term" value="F:protein xylosyltransferase activity"/>
    <property type="evidence" value="ECO:0007669"/>
    <property type="project" value="UniProtKB-EC"/>
</dbReference>
<keyword evidence="17" id="KW-0325">Glycoprotein</keyword>
<evidence type="ECO:0000256" key="13">
    <source>
        <dbReference type="ARBA" id="ARBA00022989"/>
    </source>
</evidence>
<keyword evidence="23" id="KW-1185">Reference proteome</keyword>
<evidence type="ECO:0000256" key="20">
    <source>
        <dbReference type="SAM" id="Phobius"/>
    </source>
</evidence>
<keyword evidence="12" id="KW-0735">Signal-anchor</keyword>
<keyword evidence="7" id="KW-0328">Glycosyltransferase</keyword>
<keyword evidence="16" id="KW-1015">Disulfide bond</keyword>
<evidence type="ECO:0000256" key="4">
    <source>
        <dbReference type="ARBA" id="ARBA00005093"/>
    </source>
</evidence>
<dbReference type="AlphaFoldDB" id="A0A9N9XDZ3"/>
<reference evidence="22" key="1">
    <citation type="submission" date="2022-01" db="EMBL/GenBank/DDBJ databases">
        <authorList>
            <person name="King R."/>
        </authorList>
    </citation>
    <scope>NUCLEOTIDE SEQUENCE</scope>
</reference>
<evidence type="ECO:0000256" key="1">
    <source>
        <dbReference type="ARBA" id="ARBA00004323"/>
    </source>
</evidence>
<dbReference type="EC" id="2.4.2.26" evidence="6"/>
<feature type="domain" description="WSC" evidence="21">
    <location>
        <begin position="159"/>
        <end position="253"/>
    </location>
</feature>
<sequence length="906" mass="104246">MVKSTSKNSKWIRRYRTFFIIGIVILAFQIYLAVKFLSINKSIAEPNDNKWLSVHFDDEQEADVNSANKLKSNHDYEVSSVVQTQKTKDKTNHTYSLKYEDLDFVPACQISSKEAVSAINRAKTQTCKQFISNITCLSLKNELYPKELKGLCPNGEFVAGKELGCFKDEKNFRLLTGYFGISKKDNSPKYCMRLCLQSGFPYAGVQYSNECFCGVDEPPLTSKVPDSSCNLKCPGDAHATCGGYYTMNVYHTGIKRFIPQTANIESDNKTRSTVKIVFLLTLNGRALRQIKRLLKILYHKDHYYYIHIDIRQDYLYRELLPLEQILPNVRLTRKRFATIWGGASLLEMLRSCMWELLNMKEWKWDFVLNLSESDFPVKPIQKLSEFLTLNKNRNFVKSHGREVQRFIQKQGLDKTFVECEYRMWRIGDRSLPSGIQMDGGSDWIALSKSFVEYVTDPVSDDLITGLLKIFKHTLLPAESFFHTALRNSKFCDTYIDNNLHVTNWKRKLGCKCQYKHIVDWCGCSPNNFRPEDWPRIVNTLSRQLYFARKFEPVVNQAVILQLELWLCGLDAPSRNVDNLHGYWQNLYHHRDLEVTKNDALLTISNSVKRHAMKMLNNDTCYLNTLLEVTSYHFNDSYQYTLFKFDISDTHSIELAIKPLNKNVLSKNSTLMSHLDFLTVATDYDQKEQMSRNFLRIMSPFSEPLLIYSFSRSPGSKIYNLTSIWIGPDGQVHDVVDFSVDSSSLLGNVKAGLKQPILPGVWNVKLVYKNFQLSETKFLITPLEYFNGSPIRPHQVTYLHGGPKDKKEFKNSFGKFLPPALQKQEMERASLANSLKTDVDLTKWVDELFLEFYSIKKSCESVKLSRSGQTCGVELGKCEESSWSSLAPDPKSAIGQVNSTTGTFDIW</sequence>
<evidence type="ECO:0000256" key="18">
    <source>
        <dbReference type="ARBA" id="ARBA00042865"/>
    </source>
</evidence>
<evidence type="ECO:0000256" key="11">
    <source>
        <dbReference type="ARBA" id="ARBA00022824"/>
    </source>
</evidence>
<name>A0A9N9XDZ3_DIABA</name>
<dbReference type="Pfam" id="PF01822">
    <property type="entry name" value="WSC"/>
    <property type="match status" value="1"/>
</dbReference>
<comment type="pathway">
    <text evidence="3">Glycan metabolism; chondroitin sulfate biosynthesis.</text>
</comment>
<dbReference type="GO" id="GO:0000139">
    <property type="term" value="C:Golgi membrane"/>
    <property type="evidence" value="ECO:0007669"/>
    <property type="project" value="UniProtKB-SubCell"/>
</dbReference>
<dbReference type="GO" id="GO:0050650">
    <property type="term" value="P:chondroitin sulfate proteoglycan biosynthetic process"/>
    <property type="evidence" value="ECO:0007669"/>
    <property type="project" value="TreeGrafter"/>
</dbReference>
<comment type="catalytic activity">
    <reaction evidence="19">
        <text>UDP-alpha-D-xylose + L-seryl-[protein] = 3-O-(beta-D-xylosyl)-L-seryl-[protein] + UDP + H(+)</text>
        <dbReference type="Rhea" id="RHEA:50192"/>
        <dbReference type="Rhea" id="RHEA-COMP:9863"/>
        <dbReference type="Rhea" id="RHEA-COMP:12567"/>
        <dbReference type="ChEBI" id="CHEBI:15378"/>
        <dbReference type="ChEBI" id="CHEBI:29999"/>
        <dbReference type="ChEBI" id="CHEBI:57632"/>
        <dbReference type="ChEBI" id="CHEBI:58223"/>
        <dbReference type="ChEBI" id="CHEBI:132085"/>
        <dbReference type="EC" id="2.4.2.26"/>
    </reaction>
</comment>
<dbReference type="InterPro" id="IPR002889">
    <property type="entry name" value="WSC_carb-bd"/>
</dbReference>
<organism evidence="22 23">
    <name type="scientific">Diabrotica balteata</name>
    <name type="common">Banded cucumber beetle</name>
    <dbReference type="NCBI Taxonomy" id="107213"/>
    <lineage>
        <taxon>Eukaryota</taxon>
        <taxon>Metazoa</taxon>
        <taxon>Ecdysozoa</taxon>
        <taxon>Arthropoda</taxon>
        <taxon>Hexapoda</taxon>
        <taxon>Insecta</taxon>
        <taxon>Pterygota</taxon>
        <taxon>Neoptera</taxon>
        <taxon>Endopterygota</taxon>
        <taxon>Coleoptera</taxon>
        <taxon>Polyphaga</taxon>
        <taxon>Cucujiformia</taxon>
        <taxon>Chrysomeloidea</taxon>
        <taxon>Chrysomelidae</taxon>
        <taxon>Galerucinae</taxon>
        <taxon>Diabroticina</taxon>
        <taxon>Diabroticites</taxon>
        <taxon>Diabrotica</taxon>
    </lineage>
</organism>
<evidence type="ECO:0000256" key="12">
    <source>
        <dbReference type="ARBA" id="ARBA00022968"/>
    </source>
</evidence>
<dbReference type="PROSITE" id="PS51212">
    <property type="entry name" value="WSC"/>
    <property type="match status" value="1"/>
</dbReference>
<keyword evidence="8" id="KW-0808">Transferase</keyword>
<gene>
    <name evidence="22" type="ORF">DIABBA_LOCUS8695</name>
</gene>
<evidence type="ECO:0000256" key="6">
    <source>
        <dbReference type="ARBA" id="ARBA00011972"/>
    </source>
</evidence>
<evidence type="ECO:0000256" key="10">
    <source>
        <dbReference type="ARBA" id="ARBA00022723"/>
    </source>
</evidence>
<dbReference type="PANTHER" id="PTHR46025">
    <property type="entry name" value="XYLOSYLTRANSFERASE OXT"/>
    <property type="match status" value="1"/>
</dbReference>
<proteinExistence type="inferred from homology"/>
<dbReference type="InterPro" id="IPR024448">
    <property type="entry name" value="XylT_C"/>
</dbReference>
<evidence type="ECO:0000256" key="16">
    <source>
        <dbReference type="ARBA" id="ARBA00023157"/>
    </source>
</evidence>
<dbReference type="GO" id="GO:0015012">
    <property type="term" value="P:heparan sulfate proteoglycan biosynthetic process"/>
    <property type="evidence" value="ECO:0007669"/>
    <property type="project" value="TreeGrafter"/>
</dbReference>
<evidence type="ECO:0000256" key="3">
    <source>
        <dbReference type="ARBA" id="ARBA00004840"/>
    </source>
</evidence>
<dbReference type="GO" id="GO:0005789">
    <property type="term" value="C:endoplasmic reticulum membrane"/>
    <property type="evidence" value="ECO:0007669"/>
    <property type="project" value="UniProtKB-SubCell"/>
</dbReference>
<keyword evidence="15 20" id="KW-0472">Membrane</keyword>
<keyword evidence="11" id="KW-0256">Endoplasmic reticulum</keyword>
<evidence type="ECO:0000256" key="19">
    <source>
        <dbReference type="ARBA" id="ARBA00047847"/>
    </source>
</evidence>
<evidence type="ECO:0000313" key="22">
    <source>
        <dbReference type="EMBL" id="CAG9835507.1"/>
    </source>
</evidence>
<dbReference type="InterPro" id="IPR003406">
    <property type="entry name" value="Glyco_trans_14"/>
</dbReference>
<keyword evidence="13 20" id="KW-1133">Transmembrane helix</keyword>
<keyword evidence="14" id="KW-0333">Golgi apparatus</keyword>
<evidence type="ECO:0000256" key="7">
    <source>
        <dbReference type="ARBA" id="ARBA00022676"/>
    </source>
</evidence>
<evidence type="ECO:0000256" key="9">
    <source>
        <dbReference type="ARBA" id="ARBA00022692"/>
    </source>
</evidence>
<dbReference type="InterPro" id="IPR043538">
    <property type="entry name" value="XYLT"/>
</dbReference>
<dbReference type="OrthoDB" id="2019572at2759"/>
<dbReference type="Pfam" id="PF02485">
    <property type="entry name" value="Branch"/>
    <property type="match status" value="1"/>
</dbReference>
<evidence type="ECO:0000256" key="8">
    <source>
        <dbReference type="ARBA" id="ARBA00022679"/>
    </source>
</evidence>
<dbReference type="PANTHER" id="PTHR46025:SF3">
    <property type="entry name" value="XYLOSYLTRANSFERASE OXT"/>
    <property type="match status" value="1"/>
</dbReference>
<evidence type="ECO:0000256" key="15">
    <source>
        <dbReference type="ARBA" id="ARBA00023136"/>
    </source>
</evidence>
<evidence type="ECO:0000313" key="23">
    <source>
        <dbReference type="Proteomes" id="UP001153709"/>
    </source>
</evidence>
<accession>A0A9N9XDZ3</accession>
<protein>
    <recommendedName>
        <fullName evidence="6">protein xylosyltransferase</fullName>
        <ecNumber evidence="6">2.4.2.26</ecNumber>
    </recommendedName>
    <alternativeName>
        <fullName evidence="18">Peptide O-xylosyltransferase</fullName>
    </alternativeName>
</protein>
<evidence type="ECO:0000256" key="17">
    <source>
        <dbReference type="ARBA" id="ARBA00023180"/>
    </source>
</evidence>
<dbReference type="GO" id="GO:0046872">
    <property type="term" value="F:metal ion binding"/>
    <property type="evidence" value="ECO:0007669"/>
    <property type="project" value="UniProtKB-KW"/>
</dbReference>
<comment type="similarity">
    <text evidence="5">Belongs to the glycosyltransferase 14 family. XylT subfamily.</text>
</comment>
<evidence type="ECO:0000256" key="5">
    <source>
        <dbReference type="ARBA" id="ARBA00010195"/>
    </source>
</evidence>